<keyword evidence="3" id="KW-0611">Plant defense</keyword>
<dbReference type="CDD" id="cd11073">
    <property type="entry name" value="CYP76-like"/>
    <property type="match status" value="1"/>
</dbReference>
<dbReference type="PRINTS" id="PR00385">
    <property type="entry name" value="P450"/>
</dbReference>
<dbReference type="PROSITE" id="PS00086">
    <property type="entry name" value="CYTOCHROME_P450"/>
    <property type="match status" value="1"/>
</dbReference>
<comment type="similarity">
    <text evidence="1 7">Belongs to the cytochrome P450 family.</text>
</comment>
<evidence type="ECO:0000256" key="2">
    <source>
        <dbReference type="ARBA" id="ARBA00022723"/>
    </source>
</evidence>
<evidence type="ECO:0000256" key="1">
    <source>
        <dbReference type="ARBA" id="ARBA00010617"/>
    </source>
</evidence>
<dbReference type="AlphaFoldDB" id="A0ABC9FJ74"/>
<reference evidence="10" key="1">
    <citation type="submission" date="2024-06" db="EMBL/GenBank/DDBJ databases">
        <authorList>
            <person name="Ryan C."/>
        </authorList>
    </citation>
    <scope>NUCLEOTIDE SEQUENCE [LARGE SCALE GENOMIC DNA]</scope>
</reference>
<dbReference type="Pfam" id="PF00067">
    <property type="entry name" value="p450"/>
    <property type="match status" value="1"/>
</dbReference>
<evidence type="ECO:0000256" key="8">
    <source>
        <dbReference type="SAM" id="SignalP"/>
    </source>
</evidence>
<proteinExistence type="inferred from homology"/>
<keyword evidence="10" id="KW-1185">Reference proteome</keyword>
<evidence type="ECO:0000256" key="4">
    <source>
        <dbReference type="ARBA" id="ARBA00023002"/>
    </source>
</evidence>
<feature type="binding site" description="axial binding residue" evidence="6">
    <location>
        <position position="435"/>
    </location>
    <ligand>
        <name>heme</name>
        <dbReference type="ChEBI" id="CHEBI:30413"/>
    </ligand>
    <ligandPart>
        <name>Fe</name>
        <dbReference type="ChEBI" id="CHEBI:18248"/>
    </ligandPart>
</feature>
<dbReference type="InterPro" id="IPR017972">
    <property type="entry name" value="Cyt_P450_CS"/>
</dbReference>
<sequence>MAASAIFLLLCISVGSFLVYKIHASRKTTRRPPGPAGIPLLGNILDIRGAELHHALANLARQHGPIMSLKLGTSNAIVVSSAASANDALHRYDHILVGRAINDAGRVLGNDELSMLWLPSTSPLFKRLRAVCNNHLFSARGLGSTRPLREGKIREMVDCFRTRFAGQAVDVGSVVLSGLLNMMSNVLFSEDVTDLGVDQAQELQMMINDTINEITKPNVSDLFPVLAPLDLQGRRRNNEVYLKKIYDYMDRVISRRQSAGGEKKADFLDVLLQLHAEEQFSFESINAFLMDLFVAGTATTAITVQWTLAELLRHPEIMSKVRAELQEVLGEKEHPDESDVDKLPYLRTVAMEIMRLHPPSPLMMPHVAMAEGAEVGGYPVPKGTKVIINVWAVMRDPASWEKPDEFVPERFQGKGLDFRGGDTVFLPFGAGRRLCPGLPMAAKSVMMILASLLHEFEWSLPDGMQPCDVDLREKFTTSINMVTPIKAVPRPICH</sequence>
<keyword evidence="4 7" id="KW-0560">Oxidoreductase</keyword>
<dbReference type="GO" id="GO:0006952">
    <property type="term" value="P:defense response"/>
    <property type="evidence" value="ECO:0007669"/>
    <property type="project" value="UniProtKB-KW"/>
</dbReference>
<keyword evidence="6 7" id="KW-0349">Heme</keyword>
<evidence type="ECO:0000313" key="10">
    <source>
        <dbReference type="Proteomes" id="UP001497457"/>
    </source>
</evidence>
<dbReference type="GO" id="GO:0016709">
    <property type="term" value="F:oxidoreductase activity, acting on paired donors, with incorporation or reduction of molecular oxygen, NAD(P)H as one donor, and incorporation of one atom of oxygen"/>
    <property type="evidence" value="ECO:0007669"/>
    <property type="project" value="UniProtKB-ARBA"/>
</dbReference>
<gene>
    <name evidence="9" type="ORF">URODEC1_LOCUS106129</name>
</gene>
<dbReference type="InterPro" id="IPR001128">
    <property type="entry name" value="Cyt_P450"/>
</dbReference>
<evidence type="ECO:0000313" key="9">
    <source>
        <dbReference type="EMBL" id="CAL5076374.1"/>
    </source>
</evidence>
<dbReference type="Gene3D" id="1.10.630.10">
    <property type="entry name" value="Cytochrome P450"/>
    <property type="match status" value="1"/>
</dbReference>
<feature type="signal peptide" evidence="8">
    <location>
        <begin position="1"/>
        <end position="24"/>
    </location>
</feature>
<dbReference type="InterPro" id="IPR036396">
    <property type="entry name" value="Cyt_P450_sf"/>
</dbReference>
<keyword evidence="7" id="KW-0503">Monooxygenase</keyword>
<organism evidence="9 10">
    <name type="scientific">Urochloa decumbens</name>
    <dbReference type="NCBI Taxonomy" id="240449"/>
    <lineage>
        <taxon>Eukaryota</taxon>
        <taxon>Viridiplantae</taxon>
        <taxon>Streptophyta</taxon>
        <taxon>Embryophyta</taxon>
        <taxon>Tracheophyta</taxon>
        <taxon>Spermatophyta</taxon>
        <taxon>Magnoliopsida</taxon>
        <taxon>Liliopsida</taxon>
        <taxon>Poales</taxon>
        <taxon>Poaceae</taxon>
        <taxon>PACMAD clade</taxon>
        <taxon>Panicoideae</taxon>
        <taxon>Panicodae</taxon>
        <taxon>Paniceae</taxon>
        <taxon>Melinidinae</taxon>
        <taxon>Urochloa</taxon>
    </lineage>
</organism>
<reference evidence="9 10" key="2">
    <citation type="submission" date="2024-10" db="EMBL/GenBank/DDBJ databases">
        <authorList>
            <person name="Ryan C."/>
        </authorList>
    </citation>
    <scope>NUCLEOTIDE SEQUENCE [LARGE SCALE GENOMIC DNA]</scope>
</reference>
<dbReference type="SUPFAM" id="SSF48264">
    <property type="entry name" value="Cytochrome P450"/>
    <property type="match status" value="1"/>
</dbReference>
<dbReference type="Proteomes" id="UP001497457">
    <property type="component" value="Chromosome 6rd"/>
</dbReference>
<dbReference type="PANTHER" id="PTHR47950">
    <property type="entry name" value="CYTOCHROME P450, FAMILY 76, SUBFAMILY C, POLYPEPTIDE 5-RELATED"/>
    <property type="match status" value="1"/>
</dbReference>
<evidence type="ECO:0000256" key="5">
    <source>
        <dbReference type="ARBA" id="ARBA00023004"/>
    </source>
</evidence>
<comment type="cofactor">
    <cofactor evidence="6">
        <name>heme</name>
        <dbReference type="ChEBI" id="CHEBI:30413"/>
    </cofactor>
</comment>
<evidence type="ECO:0008006" key="11">
    <source>
        <dbReference type="Google" id="ProtNLM"/>
    </source>
</evidence>
<dbReference type="PRINTS" id="PR00463">
    <property type="entry name" value="EP450I"/>
</dbReference>
<dbReference type="InterPro" id="IPR002401">
    <property type="entry name" value="Cyt_P450_E_grp-I"/>
</dbReference>
<protein>
    <recommendedName>
        <fullName evidence="11">Cytochrome P450</fullName>
    </recommendedName>
</protein>
<evidence type="ECO:0000256" key="3">
    <source>
        <dbReference type="ARBA" id="ARBA00022821"/>
    </source>
</evidence>
<keyword evidence="8" id="KW-0732">Signal</keyword>
<keyword evidence="5 6" id="KW-0408">Iron</keyword>
<dbReference type="FunFam" id="1.10.630.10:FF:000007">
    <property type="entry name" value="Cytochrome P450 76C4"/>
    <property type="match status" value="1"/>
</dbReference>
<dbReference type="GO" id="GO:0046872">
    <property type="term" value="F:metal ion binding"/>
    <property type="evidence" value="ECO:0007669"/>
    <property type="project" value="UniProtKB-KW"/>
</dbReference>
<dbReference type="PANTHER" id="PTHR47950:SF44">
    <property type="entry name" value="CYTOCHROME P450, FAMILY 76, SUBFAMILY C, POLYPEPTIDE 5-RELATED"/>
    <property type="match status" value="1"/>
</dbReference>
<name>A0ABC9FJ74_9POAL</name>
<evidence type="ECO:0000256" key="7">
    <source>
        <dbReference type="RuleBase" id="RU000461"/>
    </source>
</evidence>
<keyword evidence="2 6" id="KW-0479">Metal-binding</keyword>
<feature type="chain" id="PRO_5044759178" description="Cytochrome P450" evidence="8">
    <location>
        <begin position="25"/>
        <end position="494"/>
    </location>
</feature>
<dbReference type="GO" id="GO:0051502">
    <property type="term" value="P:diterpene phytoalexin biosynthetic process"/>
    <property type="evidence" value="ECO:0007669"/>
    <property type="project" value="UniProtKB-ARBA"/>
</dbReference>
<accession>A0ABC9FJ74</accession>
<evidence type="ECO:0000256" key="6">
    <source>
        <dbReference type="PIRSR" id="PIRSR602401-1"/>
    </source>
</evidence>
<dbReference type="EMBL" id="OZ075116">
    <property type="protein sequence ID" value="CAL5076374.1"/>
    <property type="molecule type" value="Genomic_DNA"/>
</dbReference>